<dbReference type="Proteomes" id="UP000544122">
    <property type="component" value="Unassembled WGS sequence"/>
</dbReference>
<reference evidence="3 4" key="1">
    <citation type="submission" date="2020-03" db="EMBL/GenBank/DDBJ databases">
        <title>Bradyrhizobium diversity isolated from nodules of Indigofera sp.</title>
        <authorList>
            <person name="Klepa M."/>
            <person name="Helene L."/>
            <person name="Hungria M."/>
        </authorList>
    </citation>
    <scope>NUCLEOTIDE SEQUENCE [LARGE SCALE GENOMIC DNA]</scope>
    <source>
        <strain evidence="3 4">WSM 1791</strain>
    </source>
</reference>
<protein>
    <submittedName>
        <fullName evidence="3">Winged helix-turn-helix transcriptional regulator</fullName>
    </submittedName>
</protein>
<dbReference type="RefSeq" id="WP_171578108.1">
    <property type="nucleotide sequence ID" value="NZ_JAAVLX010000002.1"/>
</dbReference>
<organism evidence="3 4">
    <name type="scientific">Bradyrhizobium australiense</name>
    <dbReference type="NCBI Taxonomy" id="2721161"/>
    <lineage>
        <taxon>Bacteria</taxon>
        <taxon>Pseudomonadati</taxon>
        <taxon>Pseudomonadota</taxon>
        <taxon>Alphaproteobacteria</taxon>
        <taxon>Hyphomicrobiales</taxon>
        <taxon>Nitrobacteraceae</taxon>
        <taxon>Bradyrhizobium</taxon>
    </lineage>
</organism>
<feature type="compositionally biased region" description="Polar residues" evidence="1">
    <location>
        <begin position="10"/>
        <end position="20"/>
    </location>
</feature>
<dbReference type="PANTHER" id="PTHR33164">
    <property type="entry name" value="TRANSCRIPTIONAL REGULATOR, MARR FAMILY"/>
    <property type="match status" value="1"/>
</dbReference>
<evidence type="ECO:0000313" key="3">
    <source>
        <dbReference type="EMBL" id="NOJ38808.1"/>
    </source>
</evidence>
<accession>A0A7Y4GN20</accession>
<dbReference type="EMBL" id="JAAVLX010000002">
    <property type="protein sequence ID" value="NOJ38808.1"/>
    <property type="molecule type" value="Genomic_DNA"/>
</dbReference>
<name>A0A7Y4GN20_9BRAD</name>
<comment type="caution">
    <text evidence="3">The sequence shown here is derived from an EMBL/GenBank/DDBJ whole genome shotgun (WGS) entry which is preliminary data.</text>
</comment>
<keyword evidence="4" id="KW-1185">Reference proteome</keyword>
<dbReference type="SUPFAM" id="SSF46785">
    <property type="entry name" value="Winged helix' DNA-binding domain"/>
    <property type="match status" value="1"/>
</dbReference>
<dbReference type="PANTHER" id="PTHR33164:SF101">
    <property type="entry name" value="TRANSCRIPTIONAL REPRESSOR MPRA"/>
    <property type="match status" value="1"/>
</dbReference>
<dbReference type="Gene3D" id="1.10.10.10">
    <property type="entry name" value="Winged helix-like DNA-binding domain superfamily/Winged helix DNA-binding domain"/>
    <property type="match status" value="1"/>
</dbReference>
<dbReference type="PROSITE" id="PS50995">
    <property type="entry name" value="HTH_MARR_2"/>
    <property type="match status" value="1"/>
</dbReference>
<feature type="domain" description="HTH marR-type" evidence="2">
    <location>
        <begin position="27"/>
        <end position="166"/>
    </location>
</feature>
<proteinExistence type="predicted"/>
<dbReference type="InterPro" id="IPR000835">
    <property type="entry name" value="HTH_MarR-typ"/>
</dbReference>
<dbReference type="AlphaFoldDB" id="A0A7Y4GN20"/>
<dbReference type="InterPro" id="IPR036390">
    <property type="entry name" value="WH_DNA-bd_sf"/>
</dbReference>
<feature type="region of interest" description="Disordered" evidence="1">
    <location>
        <begin position="1"/>
        <end position="24"/>
    </location>
</feature>
<dbReference type="Pfam" id="PF01047">
    <property type="entry name" value="MarR"/>
    <property type="match status" value="1"/>
</dbReference>
<evidence type="ECO:0000256" key="1">
    <source>
        <dbReference type="SAM" id="MobiDB-lite"/>
    </source>
</evidence>
<evidence type="ECO:0000259" key="2">
    <source>
        <dbReference type="PROSITE" id="PS50995"/>
    </source>
</evidence>
<dbReference type="SMART" id="SM00347">
    <property type="entry name" value="HTH_MARR"/>
    <property type="match status" value="1"/>
</dbReference>
<gene>
    <name evidence="3" type="ORF">HCN58_04140</name>
</gene>
<dbReference type="GO" id="GO:0003700">
    <property type="term" value="F:DNA-binding transcription factor activity"/>
    <property type="evidence" value="ECO:0007669"/>
    <property type="project" value="InterPro"/>
</dbReference>
<dbReference type="InterPro" id="IPR036388">
    <property type="entry name" value="WH-like_DNA-bd_sf"/>
</dbReference>
<dbReference type="InterPro" id="IPR039422">
    <property type="entry name" value="MarR/SlyA-like"/>
</dbReference>
<sequence>MAQELRKGSDSSSRGRQGASNEFGGKNQDIARQLAWEIAAINVHLQEIRYFWAKALGISGPQWMILMALADLDQGEGVPVKVVSKLLHVDPSFVTTQSKMLEKKGFMRRRTSADDARVVQMSLTDKTYKHIANLASEQEALNNFVFAEFSDRELSELTSKLATLKGRLEKASLKIAMGI</sequence>
<evidence type="ECO:0000313" key="4">
    <source>
        <dbReference type="Proteomes" id="UP000544122"/>
    </source>
</evidence>
<dbReference type="GO" id="GO:0006950">
    <property type="term" value="P:response to stress"/>
    <property type="evidence" value="ECO:0007669"/>
    <property type="project" value="TreeGrafter"/>
</dbReference>